<dbReference type="PANTHER" id="PTHR31005">
    <property type="entry name" value="DUF4139 DOMAIN-CONTAINING PROTEIN"/>
    <property type="match status" value="1"/>
</dbReference>
<comment type="caution">
    <text evidence="3">The sequence shown here is derived from an EMBL/GenBank/DDBJ whole genome shotgun (WGS) entry which is preliminary data.</text>
</comment>
<protein>
    <submittedName>
        <fullName evidence="3">Mucoidy inhibitor MuiA family protein</fullName>
    </submittedName>
</protein>
<feature type="domain" description="DUF4139" evidence="1">
    <location>
        <begin position="200"/>
        <end position="504"/>
    </location>
</feature>
<dbReference type="InterPro" id="IPR025554">
    <property type="entry name" value="DUF4140"/>
</dbReference>
<dbReference type="InterPro" id="IPR037291">
    <property type="entry name" value="DUF4139"/>
</dbReference>
<keyword evidence="4" id="KW-1185">Reference proteome</keyword>
<accession>A0ABW6S663</accession>
<name>A0ABW6S663_9NOCA</name>
<sequence>MSMVDAPIVAVTVYPGQARITRRTTVIVEAGEQSVEVSGLPLGLVRDSVRVSGRGAASVLGVDVAMQRNPRSPDAVVQELEQRAEQIRSGLAELADARTVEDSRMELLTNLGRRSGNAFAKALASGDIEPDRVAGLSDSLAQQLGATLARQRELHGQHERREEELRAVERDLAEHHRQRTPDRQQVAVSLDVHEAGELELELSYVVDDARWVSTYDIRLRGEGLTLGWYAEIAQNTGEDWPPCELALSTARPAISARLPEPEPWFLDRLRPPEPVAYGAPAGGPPEPGMMPRAKVLHAAMAEPAAPAIEHGAAATTYRPPQRIAVPSDATAHRTTVAVLDLDATLDHITAPAQSQEVYLRATTVNTSEHTLRPGRASVFHDSEFVGTTTLEIWAPGEEIELNLGVDERIRAERELVRRTAGKGVIGSATRREVRYRITVGNYGRRATTVTVLDRIPVSRDEAIVVRDVTCRPDPHHRTDLGGLTWRLPLEPEATAEISLGFRVDTAKGVELSGWRE</sequence>
<feature type="domain" description="DUF4140" evidence="2">
    <location>
        <begin position="11"/>
        <end position="108"/>
    </location>
</feature>
<evidence type="ECO:0000313" key="4">
    <source>
        <dbReference type="Proteomes" id="UP001601992"/>
    </source>
</evidence>
<dbReference type="Proteomes" id="UP001601992">
    <property type="component" value="Unassembled WGS sequence"/>
</dbReference>
<reference evidence="3 4" key="1">
    <citation type="submission" date="2024-10" db="EMBL/GenBank/DDBJ databases">
        <title>The Natural Products Discovery Center: Release of the First 8490 Sequenced Strains for Exploring Actinobacteria Biosynthetic Diversity.</title>
        <authorList>
            <person name="Kalkreuter E."/>
            <person name="Kautsar S.A."/>
            <person name="Yang D."/>
            <person name="Bader C.D."/>
            <person name="Teijaro C.N."/>
            <person name="Fluegel L."/>
            <person name="Davis C.M."/>
            <person name="Simpson J.R."/>
            <person name="Lauterbach L."/>
            <person name="Steele A.D."/>
            <person name="Gui C."/>
            <person name="Meng S."/>
            <person name="Li G."/>
            <person name="Viehrig K."/>
            <person name="Ye F."/>
            <person name="Su P."/>
            <person name="Kiefer A.F."/>
            <person name="Nichols A."/>
            <person name="Cepeda A.J."/>
            <person name="Yan W."/>
            <person name="Fan B."/>
            <person name="Jiang Y."/>
            <person name="Adhikari A."/>
            <person name="Zheng C.-J."/>
            <person name="Schuster L."/>
            <person name="Cowan T.M."/>
            <person name="Smanski M.J."/>
            <person name="Chevrette M.G."/>
            <person name="De Carvalho L.P.S."/>
            <person name="Shen B."/>
        </authorList>
    </citation>
    <scope>NUCLEOTIDE SEQUENCE [LARGE SCALE GENOMIC DNA]</scope>
    <source>
        <strain evidence="3 4">NPDC002593</strain>
    </source>
</reference>
<dbReference type="NCBIfam" id="TIGR02231">
    <property type="entry name" value="mucoidy inhibitor MuiA family protein"/>
    <property type="match status" value="1"/>
</dbReference>
<dbReference type="InterPro" id="IPR011935">
    <property type="entry name" value="CHP02231"/>
</dbReference>
<proteinExistence type="predicted"/>
<evidence type="ECO:0000313" key="3">
    <source>
        <dbReference type="EMBL" id="MFF3571088.1"/>
    </source>
</evidence>
<evidence type="ECO:0000259" key="1">
    <source>
        <dbReference type="Pfam" id="PF13598"/>
    </source>
</evidence>
<dbReference type="EMBL" id="JBIAQY010000009">
    <property type="protein sequence ID" value="MFF3571088.1"/>
    <property type="molecule type" value="Genomic_DNA"/>
</dbReference>
<evidence type="ECO:0000259" key="2">
    <source>
        <dbReference type="Pfam" id="PF13600"/>
    </source>
</evidence>
<dbReference type="PANTHER" id="PTHR31005:SF8">
    <property type="entry name" value="DUF4139 DOMAIN-CONTAINING PROTEIN"/>
    <property type="match status" value="1"/>
</dbReference>
<gene>
    <name evidence="3" type="ORF">ACFYXQ_25245</name>
</gene>
<dbReference type="Pfam" id="PF13600">
    <property type="entry name" value="DUF4140"/>
    <property type="match status" value="1"/>
</dbReference>
<organism evidence="3 4">
    <name type="scientific">Nocardia jiangxiensis</name>
    <dbReference type="NCBI Taxonomy" id="282685"/>
    <lineage>
        <taxon>Bacteria</taxon>
        <taxon>Bacillati</taxon>
        <taxon>Actinomycetota</taxon>
        <taxon>Actinomycetes</taxon>
        <taxon>Mycobacteriales</taxon>
        <taxon>Nocardiaceae</taxon>
        <taxon>Nocardia</taxon>
    </lineage>
</organism>
<dbReference type="Pfam" id="PF13598">
    <property type="entry name" value="DUF4139"/>
    <property type="match status" value="1"/>
</dbReference>
<dbReference type="RefSeq" id="WP_387405205.1">
    <property type="nucleotide sequence ID" value="NZ_JBIAQY010000009.1"/>
</dbReference>